<evidence type="ECO:0000313" key="3">
    <source>
        <dbReference type="EMBL" id="RLP81490.1"/>
    </source>
</evidence>
<keyword evidence="3" id="KW-0378">Hydrolase</keyword>
<feature type="transmembrane region" description="Helical" evidence="1">
    <location>
        <begin position="67"/>
        <end position="84"/>
    </location>
</feature>
<evidence type="ECO:0000313" key="4">
    <source>
        <dbReference type="Proteomes" id="UP000269692"/>
    </source>
</evidence>
<dbReference type="InterPro" id="IPR036691">
    <property type="entry name" value="Endo/exonu/phosph_ase_sf"/>
</dbReference>
<feature type="transmembrane region" description="Helical" evidence="1">
    <location>
        <begin position="43"/>
        <end position="62"/>
    </location>
</feature>
<dbReference type="AlphaFoldDB" id="A0A3L7APF7"/>
<dbReference type="GO" id="GO:0004527">
    <property type="term" value="F:exonuclease activity"/>
    <property type="evidence" value="ECO:0007669"/>
    <property type="project" value="UniProtKB-KW"/>
</dbReference>
<accession>A0A3L7APF7</accession>
<evidence type="ECO:0000259" key="2">
    <source>
        <dbReference type="Pfam" id="PF03372"/>
    </source>
</evidence>
<feature type="domain" description="Endonuclease/exonuclease/phosphatase" evidence="2">
    <location>
        <begin position="104"/>
        <end position="323"/>
    </location>
</feature>
<protein>
    <submittedName>
        <fullName evidence="3">Endonuclease/exonuclease/phosphatase family protein</fullName>
    </submittedName>
</protein>
<dbReference type="Gene3D" id="3.60.10.10">
    <property type="entry name" value="Endonuclease/exonuclease/phosphatase"/>
    <property type="match status" value="1"/>
</dbReference>
<comment type="caution">
    <text evidence="3">The sequence shown here is derived from an EMBL/GenBank/DDBJ whole genome shotgun (WGS) entry which is preliminary data.</text>
</comment>
<dbReference type="EMBL" id="RCTF01000001">
    <property type="protein sequence ID" value="RLP81490.1"/>
    <property type="molecule type" value="Genomic_DNA"/>
</dbReference>
<feature type="transmembrane region" description="Helical" evidence="1">
    <location>
        <begin position="12"/>
        <end position="37"/>
    </location>
</feature>
<dbReference type="Proteomes" id="UP000269692">
    <property type="component" value="Unassembled WGS sequence"/>
</dbReference>
<dbReference type="Pfam" id="PF03372">
    <property type="entry name" value="Exo_endo_phos"/>
    <property type="match status" value="1"/>
</dbReference>
<gene>
    <name evidence="3" type="ORF">D9R14_00290</name>
</gene>
<dbReference type="RefSeq" id="WP_121621305.1">
    <property type="nucleotide sequence ID" value="NZ_JACIIW010000004.1"/>
</dbReference>
<name>A0A3L7APF7_9HYPH</name>
<dbReference type="InterPro" id="IPR005135">
    <property type="entry name" value="Endo/exonuclease/phosphatase"/>
</dbReference>
<keyword evidence="1" id="KW-0812">Transmembrane</keyword>
<evidence type="ECO:0000256" key="1">
    <source>
        <dbReference type="SAM" id="Phobius"/>
    </source>
</evidence>
<dbReference type="OrthoDB" id="9796594at2"/>
<keyword evidence="1" id="KW-1133">Transmembrane helix</keyword>
<keyword evidence="1" id="KW-0472">Membrane</keyword>
<sequence>MSISPVRRLGLSGLIVHGVLVLLTLVSAGTLFAQWVWPADLLTFFRPHLFVASLAGLALALLARRRLAVLAAGAIVLFNLWPLAVSSVPAAPPAAAGAPTVRIMSANLLYSNPHKALFRASVDEVRPDILVVQEDVLGWPMALDRLDGFPYRASDLDSRLAAVDVLSRLPMTVTLIDPGPGGVKARRRRPVAVRAEIQVAPGAPPLVVYAIHPPSPRTLRYWHRRAATFAQIAQHVRAEPEGTRVVVAGDWNTPPWSPQFARFMDAAGLAATEALPWPPSTRVFLFRGRELPRWLGAPVDRLAVKGGVGTDGARIGPAFGSDHLPVYADVTVR</sequence>
<dbReference type="GO" id="GO:0004519">
    <property type="term" value="F:endonuclease activity"/>
    <property type="evidence" value="ECO:0007669"/>
    <property type="project" value="UniProtKB-KW"/>
</dbReference>
<keyword evidence="3" id="KW-0255">Endonuclease</keyword>
<dbReference type="SUPFAM" id="SSF56219">
    <property type="entry name" value="DNase I-like"/>
    <property type="match status" value="1"/>
</dbReference>
<organism evidence="3 4">
    <name type="scientific">Xanthobacter tagetidis</name>
    <dbReference type="NCBI Taxonomy" id="60216"/>
    <lineage>
        <taxon>Bacteria</taxon>
        <taxon>Pseudomonadati</taxon>
        <taxon>Pseudomonadota</taxon>
        <taxon>Alphaproteobacteria</taxon>
        <taxon>Hyphomicrobiales</taxon>
        <taxon>Xanthobacteraceae</taxon>
        <taxon>Xanthobacter</taxon>
    </lineage>
</organism>
<proteinExistence type="predicted"/>
<reference evidence="3 4" key="1">
    <citation type="submission" date="2018-10" db="EMBL/GenBank/DDBJ databases">
        <title>Xanthobacter tagetidis genome sequencing and assembly.</title>
        <authorList>
            <person name="Maclea K.S."/>
            <person name="Goen A.E."/>
            <person name="Fatima S.A."/>
        </authorList>
    </citation>
    <scope>NUCLEOTIDE SEQUENCE [LARGE SCALE GENOMIC DNA]</scope>
    <source>
        <strain evidence="3 4">ATCC 700314</strain>
    </source>
</reference>
<keyword evidence="3" id="KW-0269">Exonuclease</keyword>
<keyword evidence="4" id="KW-1185">Reference proteome</keyword>
<keyword evidence="3" id="KW-0540">Nuclease</keyword>